<keyword evidence="3" id="KW-0695">RNA-directed DNA polymerase</keyword>
<feature type="compositionally biased region" description="Polar residues" evidence="1">
    <location>
        <begin position="500"/>
        <end position="509"/>
    </location>
</feature>
<dbReference type="InterPro" id="IPR005162">
    <property type="entry name" value="Retrotrans_gag_dom"/>
</dbReference>
<feature type="region of interest" description="Disordered" evidence="1">
    <location>
        <begin position="453"/>
        <end position="538"/>
    </location>
</feature>
<comment type="caution">
    <text evidence="3">The sequence shown here is derived from an EMBL/GenBank/DDBJ whole genome shotgun (WGS) entry which is preliminary data.</text>
</comment>
<evidence type="ECO:0000313" key="3">
    <source>
        <dbReference type="EMBL" id="GJT03538.1"/>
    </source>
</evidence>
<dbReference type="PANTHER" id="PTHR33223">
    <property type="entry name" value="CCHC-TYPE DOMAIN-CONTAINING PROTEIN"/>
    <property type="match status" value="1"/>
</dbReference>
<reference evidence="3" key="1">
    <citation type="journal article" date="2022" name="Int. J. Mol. Sci.">
        <title>Draft Genome of Tanacetum Coccineum: Genomic Comparison of Closely Related Tanacetum-Family Plants.</title>
        <authorList>
            <person name="Yamashiro T."/>
            <person name="Shiraishi A."/>
            <person name="Nakayama K."/>
            <person name="Satake H."/>
        </authorList>
    </citation>
    <scope>NUCLEOTIDE SEQUENCE</scope>
</reference>
<organism evidence="3 4">
    <name type="scientific">Tanacetum coccineum</name>
    <dbReference type="NCBI Taxonomy" id="301880"/>
    <lineage>
        <taxon>Eukaryota</taxon>
        <taxon>Viridiplantae</taxon>
        <taxon>Streptophyta</taxon>
        <taxon>Embryophyta</taxon>
        <taxon>Tracheophyta</taxon>
        <taxon>Spermatophyta</taxon>
        <taxon>Magnoliopsida</taxon>
        <taxon>eudicotyledons</taxon>
        <taxon>Gunneridae</taxon>
        <taxon>Pentapetalae</taxon>
        <taxon>asterids</taxon>
        <taxon>campanulids</taxon>
        <taxon>Asterales</taxon>
        <taxon>Asteraceae</taxon>
        <taxon>Asteroideae</taxon>
        <taxon>Anthemideae</taxon>
        <taxon>Anthemidinae</taxon>
        <taxon>Tanacetum</taxon>
    </lineage>
</organism>
<keyword evidence="3" id="KW-0808">Transferase</keyword>
<evidence type="ECO:0000313" key="4">
    <source>
        <dbReference type="Proteomes" id="UP001151760"/>
    </source>
</evidence>
<dbReference type="EMBL" id="BQNB010012435">
    <property type="protein sequence ID" value="GJT03538.1"/>
    <property type="molecule type" value="Genomic_DNA"/>
</dbReference>
<keyword evidence="3" id="KW-0548">Nucleotidyltransferase</keyword>
<feature type="compositionally biased region" description="Polar residues" evidence="1">
    <location>
        <begin position="518"/>
        <end position="538"/>
    </location>
</feature>
<evidence type="ECO:0000259" key="2">
    <source>
        <dbReference type="Pfam" id="PF03732"/>
    </source>
</evidence>
<protein>
    <submittedName>
        <fullName evidence="3">Reverse transcriptase domain-containing protein</fullName>
    </submittedName>
</protein>
<name>A0ABQ5AQJ5_9ASTR</name>
<evidence type="ECO:0000256" key="1">
    <source>
        <dbReference type="SAM" id="MobiDB-lite"/>
    </source>
</evidence>
<feature type="domain" description="Retrotransposon gag" evidence="2">
    <location>
        <begin position="230"/>
        <end position="322"/>
    </location>
</feature>
<dbReference type="Proteomes" id="UP001151760">
    <property type="component" value="Unassembled WGS sequence"/>
</dbReference>
<proteinExistence type="predicted"/>
<sequence length="538" mass="60389">MEAIVRTRITDGTCKLRAMFLRAVHDPPSCQNFETFNGMKALLYRIFSPLVGLTRWIRKNGVNFLLSVVVLLRIQVEFATASVRQVVCLVELSSLKLVMFVVPPGEKCMRTRSQSRNLNRQQQQAPPAFVEPFNLEEPIENPAPPVVPMADNRTMAQLLQAPTEGYEDAIVIPEINANFELKHGLINLVQNKQFFGHDKEDPHAHIRYFNKITSTMRFPDIPSTSIKLMLFPFSLEGSARIWLEKEPPRSILTWDDLVSKFINQFFPPSKTTNLRNEITRFQQRFDESFYEAWDRFNDLLRACPHHGFSELHQLDTFYNALNANDQDSLNSAAGGNFLDKMPRECLRIIESKSKVRNSRNKAVVAKVSSNSSTPGISPDVAALTTEVSELKNMMKTMLIDKQKAQAPAPIKVVEQSCVTCGGAHSYKNCPATDGNVYRNNIQEYVSQAATANFNQGNTNSRPPMVSNQIRPPGQVYQPPTSQPSVYQAQPYQAPPQQMQGSLPSNTVTNPKEDLKGITTRSGTAYQGPTIPTSSPRVV</sequence>
<dbReference type="Pfam" id="PF03732">
    <property type="entry name" value="Retrotrans_gag"/>
    <property type="match status" value="1"/>
</dbReference>
<gene>
    <name evidence="3" type="ORF">Tco_0824707</name>
</gene>
<dbReference type="PANTHER" id="PTHR33223:SF11">
    <property type="entry name" value="ELEMENT PROTEIN, PUTATIVE-RELATED"/>
    <property type="match status" value="1"/>
</dbReference>
<dbReference type="GO" id="GO:0003964">
    <property type="term" value="F:RNA-directed DNA polymerase activity"/>
    <property type="evidence" value="ECO:0007669"/>
    <property type="project" value="UniProtKB-KW"/>
</dbReference>
<accession>A0ABQ5AQJ5</accession>
<feature type="compositionally biased region" description="Polar residues" evidence="1">
    <location>
        <begin position="453"/>
        <end position="469"/>
    </location>
</feature>
<keyword evidence="4" id="KW-1185">Reference proteome</keyword>
<feature type="compositionally biased region" description="Low complexity" evidence="1">
    <location>
        <begin position="482"/>
        <end position="499"/>
    </location>
</feature>
<reference evidence="3" key="2">
    <citation type="submission" date="2022-01" db="EMBL/GenBank/DDBJ databases">
        <authorList>
            <person name="Yamashiro T."/>
            <person name="Shiraishi A."/>
            <person name="Satake H."/>
            <person name="Nakayama K."/>
        </authorList>
    </citation>
    <scope>NUCLEOTIDE SEQUENCE</scope>
</reference>